<keyword evidence="1" id="KW-0812">Transmembrane</keyword>
<feature type="transmembrane region" description="Helical" evidence="1">
    <location>
        <begin position="117"/>
        <end position="135"/>
    </location>
</feature>
<dbReference type="STRING" id="640635.SAMN04489806_0950"/>
<evidence type="ECO:0000313" key="3">
    <source>
        <dbReference type="Proteomes" id="UP000199183"/>
    </source>
</evidence>
<dbReference type="EMBL" id="FNRY01000001">
    <property type="protein sequence ID" value="SEB51830.1"/>
    <property type="molecule type" value="Genomic_DNA"/>
</dbReference>
<keyword evidence="1" id="KW-0472">Membrane</keyword>
<keyword evidence="3" id="KW-1185">Reference proteome</keyword>
<keyword evidence="1" id="KW-1133">Transmembrane helix</keyword>
<evidence type="ECO:0000313" key="2">
    <source>
        <dbReference type="EMBL" id="SEB51830.1"/>
    </source>
</evidence>
<dbReference type="Proteomes" id="UP000199183">
    <property type="component" value="Unassembled WGS sequence"/>
</dbReference>
<evidence type="ECO:0000256" key="1">
    <source>
        <dbReference type="SAM" id="Phobius"/>
    </source>
</evidence>
<protein>
    <submittedName>
        <fullName evidence="2">Uncharacterized protein</fullName>
    </submittedName>
</protein>
<feature type="transmembrane region" description="Helical" evidence="1">
    <location>
        <begin position="85"/>
        <end position="105"/>
    </location>
</feature>
<name>A0A1H4JZW5_9MICO</name>
<reference evidence="2 3" key="1">
    <citation type="submission" date="2016-10" db="EMBL/GenBank/DDBJ databases">
        <authorList>
            <person name="de Groot N.N."/>
        </authorList>
    </citation>
    <scope>NUCLEOTIDE SEQUENCE [LARGE SCALE GENOMIC DNA]</scope>
    <source>
        <strain evidence="2 3">DSM 21799</strain>
    </source>
</reference>
<proteinExistence type="predicted"/>
<feature type="transmembrane region" description="Helical" evidence="1">
    <location>
        <begin position="45"/>
        <end position="73"/>
    </location>
</feature>
<organism evidence="2 3">
    <name type="scientific">Paramicrobacterium humi</name>
    <dbReference type="NCBI Taxonomy" id="640635"/>
    <lineage>
        <taxon>Bacteria</taxon>
        <taxon>Bacillati</taxon>
        <taxon>Actinomycetota</taxon>
        <taxon>Actinomycetes</taxon>
        <taxon>Micrococcales</taxon>
        <taxon>Microbacteriaceae</taxon>
        <taxon>Paramicrobacterium</taxon>
    </lineage>
</organism>
<dbReference type="RefSeq" id="WP_091180600.1">
    <property type="nucleotide sequence ID" value="NZ_FNRY01000001.1"/>
</dbReference>
<dbReference type="AlphaFoldDB" id="A0A1H4JZW5"/>
<gene>
    <name evidence="2" type="ORF">SAMN04489806_0950</name>
</gene>
<sequence length="147" mass="14848">MWRFGNIVTMVLAATVGGAVAGGGYTAVGTLIEGANSPDGMAPELAVVFGLISAVIGAVVGLVASVAAALVLVLLRHSSDARSRIWIATAAALVTGCAALTWLLHEIGSLKHGLVLIGVWGLLIVVLASLGLSIAERAQRARVRNSG</sequence>
<accession>A0A1H4JZW5</accession>